<name>A0AAD1IL71_9MYCO</name>
<reference evidence="1 2" key="1">
    <citation type="journal article" date="2019" name="Emerg. Microbes Infect.">
        <title>Comprehensive subspecies identification of 175 nontuberculous mycobacteria species based on 7547 genomic profiles.</title>
        <authorList>
            <person name="Matsumoto Y."/>
            <person name="Kinjo T."/>
            <person name="Motooka D."/>
            <person name="Nabeya D."/>
            <person name="Jung N."/>
            <person name="Uechi K."/>
            <person name="Horii T."/>
            <person name="Iida T."/>
            <person name="Fujita J."/>
            <person name="Nakamura S."/>
        </authorList>
    </citation>
    <scope>NUCLEOTIDE SEQUENCE [LARGE SCALE GENOMIC DNA]</scope>
    <source>
        <strain evidence="1 2">JCM 17423</strain>
    </source>
</reference>
<dbReference type="AlphaFoldDB" id="A0AAD1IL71"/>
<dbReference type="EMBL" id="AP022586">
    <property type="protein sequence ID" value="BBY17209.1"/>
    <property type="molecule type" value="Genomic_DNA"/>
</dbReference>
<evidence type="ECO:0000313" key="1">
    <source>
        <dbReference type="EMBL" id="BBY17209.1"/>
    </source>
</evidence>
<dbReference type="RefSeq" id="WP_134053713.1">
    <property type="nucleotide sequence ID" value="NZ_AP022586.1"/>
</dbReference>
<gene>
    <name evidence="1" type="ORF">MLIT_28010</name>
</gene>
<evidence type="ECO:0000313" key="2">
    <source>
        <dbReference type="Proteomes" id="UP000466607"/>
    </source>
</evidence>
<organism evidence="1 2">
    <name type="scientific">Mycolicibacterium litorale</name>
    <dbReference type="NCBI Taxonomy" id="758802"/>
    <lineage>
        <taxon>Bacteria</taxon>
        <taxon>Bacillati</taxon>
        <taxon>Actinomycetota</taxon>
        <taxon>Actinomycetes</taxon>
        <taxon>Mycobacteriales</taxon>
        <taxon>Mycobacteriaceae</taxon>
        <taxon>Mycolicibacterium</taxon>
    </lineage>
</organism>
<protein>
    <submittedName>
        <fullName evidence="1">Uncharacterized protein</fullName>
    </submittedName>
</protein>
<keyword evidence="2" id="KW-1185">Reference proteome</keyword>
<dbReference type="Proteomes" id="UP000466607">
    <property type="component" value="Chromosome"/>
</dbReference>
<sequence length="85" mass="9632">MQLSKIAMSPWDFTLYATENGSRVLKVMFSDGDYKVDIGRFFLIDSLAWGADDIEQLKNLAAQIRADYPDVSFPVLDKADLEILK</sequence>
<proteinExistence type="predicted"/>
<accession>A0AAD1IL71</accession>